<feature type="domain" description="AB hydrolase-1" evidence="1">
    <location>
        <begin position="20"/>
        <end position="253"/>
    </location>
</feature>
<dbReference type="InterPro" id="IPR050266">
    <property type="entry name" value="AB_hydrolase_sf"/>
</dbReference>
<evidence type="ECO:0000313" key="3">
    <source>
        <dbReference type="Proteomes" id="UP000571950"/>
    </source>
</evidence>
<dbReference type="GO" id="GO:0016020">
    <property type="term" value="C:membrane"/>
    <property type="evidence" value="ECO:0007669"/>
    <property type="project" value="TreeGrafter"/>
</dbReference>
<dbReference type="InterPro" id="IPR029058">
    <property type="entry name" value="AB_hydrolase_fold"/>
</dbReference>
<comment type="caution">
    <text evidence="2">The sequence shown here is derived from an EMBL/GenBank/DDBJ whole genome shotgun (WGS) entry which is preliminary data.</text>
</comment>
<proteinExistence type="predicted"/>
<dbReference type="PRINTS" id="PR00111">
    <property type="entry name" value="ABHYDROLASE"/>
</dbReference>
<gene>
    <name evidence="2" type="ORF">GGR43_004136</name>
</gene>
<evidence type="ECO:0000259" key="1">
    <source>
        <dbReference type="Pfam" id="PF12697"/>
    </source>
</evidence>
<dbReference type="InterPro" id="IPR000639">
    <property type="entry name" value="Epox_hydrolase-like"/>
</dbReference>
<dbReference type="Pfam" id="PF12697">
    <property type="entry name" value="Abhydrolase_6"/>
    <property type="match status" value="1"/>
</dbReference>
<dbReference type="GO" id="GO:0047372">
    <property type="term" value="F:monoacylglycerol lipase activity"/>
    <property type="evidence" value="ECO:0007669"/>
    <property type="project" value="TreeGrafter"/>
</dbReference>
<name>A0A7W6FS56_9SPHN</name>
<dbReference type="PRINTS" id="PR00412">
    <property type="entry name" value="EPOXHYDRLASE"/>
</dbReference>
<dbReference type="InterPro" id="IPR000073">
    <property type="entry name" value="AB_hydrolase_1"/>
</dbReference>
<dbReference type="Gene3D" id="3.40.50.1820">
    <property type="entry name" value="alpha/beta hydrolase"/>
    <property type="match status" value="1"/>
</dbReference>
<keyword evidence="3" id="KW-1185">Reference proteome</keyword>
<dbReference type="PANTHER" id="PTHR43798:SF33">
    <property type="entry name" value="HYDROLASE, PUTATIVE (AFU_ORTHOLOGUE AFUA_2G14860)-RELATED"/>
    <property type="match status" value="1"/>
</dbReference>
<dbReference type="RefSeq" id="WP_188073672.1">
    <property type="nucleotide sequence ID" value="NZ_BSPS01000017.1"/>
</dbReference>
<dbReference type="Proteomes" id="UP000571950">
    <property type="component" value="Unassembled WGS sequence"/>
</dbReference>
<sequence length="267" mass="28967">MTRARILPDYSVTGAGDVTIFLLHGAFGAKEYWRSQIGALSAAGYRVIAWDCPGYGFSPLPDNFGVETCAEACARLIDHEGGDVNVLLGHSMGGMIAQRAFDYRTDRVAGLVLSATSAAFGRPDGEWQKAFVRDRVAPLDAGQTLADYAPGMLRAMMAPDASSPEIKLVIDVVSQMREETFRAAIEAITRFDGRDILPRMEKVPVLCVAGEHDLTAAPPKVMEKLADKIGGEFVCMRNVGHFAWAEQPDAFNRVLLDFLGRHFASGA</sequence>
<dbReference type="EMBL" id="JACIDT010000023">
    <property type="protein sequence ID" value="MBB3928392.1"/>
    <property type="molecule type" value="Genomic_DNA"/>
</dbReference>
<evidence type="ECO:0000313" key="2">
    <source>
        <dbReference type="EMBL" id="MBB3928392.1"/>
    </source>
</evidence>
<organism evidence="2 3">
    <name type="scientific">Sphingobium jiangsuense</name>
    <dbReference type="NCBI Taxonomy" id="870476"/>
    <lineage>
        <taxon>Bacteria</taxon>
        <taxon>Pseudomonadati</taxon>
        <taxon>Pseudomonadota</taxon>
        <taxon>Alphaproteobacteria</taxon>
        <taxon>Sphingomonadales</taxon>
        <taxon>Sphingomonadaceae</taxon>
        <taxon>Sphingobium</taxon>
    </lineage>
</organism>
<protein>
    <submittedName>
        <fullName evidence="2">Pimeloyl-ACP methyl ester carboxylesterase</fullName>
    </submittedName>
</protein>
<dbReference type="PANTHER" id="PTHR43798">
    <property type="entry name" value="MONOACYLGLYCEROL LIPASE"/>
    <property type="match status" value="1"/>
</dbReference>
<accession>A0A7W6FS56</accession>
<reference evidence="2 3" key="1">
    <citation type="submission" date="2020-08" db="EMBL/GenBank/DDBJ databases">
        <title>Genomic Encyclopedia of Type Strains, Phase IV (KMG-IV): sequencing the most valuable type-strain genomes for metagenomic binning, comparative biology and taxonomic classification.</title>
        <authorList>
            <person name="Goeker M."/>
        </authorList>
    </citation>
    <scope>NUCLEOTIDE SEQUENCE [LARGE SCALE GENOMIC DNA]</scope>
    <source>
        <strain evidence="2 3">DSM 26189</strain>
    </source>
</reference>
<dbReference type="SUPFAM" id="SSF53474">
    <property type="entry name" value="alpha/beta-Hydrolases"/>
    <property type="match status" value="1"/>
</dbReference>
<dbReference type="GO" id="GO:0046464">
    <property type="term" value="P:acylglycerol catabolic process"/>
    <property type="evidence" value="ECO:0007669"/>
    <property type="project" value="TreeGrafter"/>
</dbReference>
<dbReference type="AlphaFoldDB" id="A0A7W6FS56"/>